<sequence>MPDRAPKLLILGTRGIPAAHGGFETFAERLALYLVERGWQVGVYCQRDVETVRDRIVRSAWNGVELITVEIGLRGPVATLAFDAICAHDAATRGGVCLVLGYNGAAFLPYLRARGGRILTNMDGIEWRRPKWSLPVRAFFYVSEWIAAWSSQRLVADHPVIADHLARRRPRGAIATIPYGGDPPAADVGPPPLGLAPDRYLVSIARIEPDNNILTLVEAFSRRARGVRLVVLGTLRVGNPYHRAVEAAASPEVLFPGAIYEPEQVQALRVHARAYLHGHTVGGTNPSLVEALWAGNAVVAHDNPFNRGTAGDAQLYFSDPDSCAAAIERVLSDGAAVAAARAAARARAEQFRWDAVLASYEDALRRVGGYPPAPDRAARATAVAPVAAPAGPRW</sequence>
<evidence type="ECO:0000259" key="1">
    <source>
        <dbReference type="Pfam" id="PF00534"/>
    </source>
</evidence>
<evidence type="ECO:0000313" key="3">
    <source>
        <dbReference type="EMBL" id="MET3864867.1"/>
    </source>
</evidence>
<dbReference type="SUPFAM" id="SSF53756">
    <property type="entry name" value="UDP-Glycosyltransferase/glycogen phosphorylase"/>
    <property type="match status" value="1"/>
</dbReference>
<dbReference type="Pfam" id="PF09314">
    <property type="entry name" value="DUF1972"/>
    <property type="match status" value="1"/>
</dbReference>
<evidence type="ECO:0000313" key="4">
    <source>
        <dbReference type="Proteomes" id="UP001549119"/>
    </source>
</evidence>
<keyword evidence="4" id="KW-1185">Reference proteome</keyword>
<dbReference type="Gene3D" id="3.40.50.2000">
    <property type="entry name" value="Glycogen Phosphorylase B"/>
    <property type="match status" value="2"/>
</dbReference>
<proteinExistence type="predicted"/>
<dbReference type="Pfam" id="PF00534">
    <property type="entry name" value="Glycos_transf_1"/>
    <property type="match status" value="1"/>
</dbReference>
<reference evidence="3 4" key="1">
    <citation type="submission" date="2024-06" db="EMBL/GenBank/DDBJ databases">
        <title>Genomics of switchgrass bacterial isolates.</title>
        <authorList>
            <person name="Shade A."/>
        </authorList>
    </citation>
    <scope>NUCLEOTIDE SEQUENCE [LARGE SCALE GENOMIC DNA]</scope>
    <source>
        <strain evidence="3 4">PvP084</strain>
    </source>
</reference>
<protein>
    <submittedName>
        <fullName evidence="3">Glycosyltransferase involved in cell wall biosynthesis</fullName>
    </submittedName>
</protein>
<evidence type="ECO:0000259" key="2">
    <source>
        <dbReference type="Pfam" id="PF09314"/>
    </source>
</evidence>
<feature type="domain" description="Glycosyl transferase family 1" evidence="1">
    <location>
        <begin position="198"/>
        <end position="345"/>
    </location>
</feature>
<dbReference type="Proteomes" id="UP001549119">
    <property type="component" value="Unassembled WGS sequence"/>
</dbReference>
<dbReference type="RefSeq" id="WP_024828131.1">
    <property type="nucleotide sequence ID" value="NZ_JBEPNV010000001.1"/>
</dbReference>
<feature type="domain" description="DUF1972" evidence="2">
    <location>
        <begin position="8"/>
        <end position="181"/>
    </location>
</feature>
<name>A0ABV2NEF1_9HYPH</name>
<dbReference type="InterPro" id="IPR001296">
    <property type="entry name" value="Glyco_trans_1"/>
</dbReference>
<gene>
    <name evidence="3" type="ORF">ABIC20_002176</name>
</gene>
<accession>A0ABV2NEF1</accession>
<organism evidence="3 4">
    <name type="scientific">Methylobacterium radiotolerans</name>
    <dbReference type="NCBI Taxonomy" id="31998"/>
    <lineage>
        <taxon>Bacteria</taxon>
        <taxon>Pseudomonadati</taxon>
        <taxon>Pseudomonadota</taxon>
        <taxon>Alphaproteobacteria</taxon>
        <taxon>Hyphomicrobiales</taxon>
        <taxon>Methylobacteriaceae</taxon>
        <taxon>Methylobacterium</taxon>
    </lineage>
</organism>
<comment type="caution">
    <text evidence="3">The sequence shown here is derived from an EMBL/GenBank/DDBJ whole genome shotgun (WGS) entry which is preliminary data.</text>
</comment>
<dbReference type="InterPro" id="IPR015393">
    <property type="entry name" value="DUF1972"/>
</dbReference>
<dbReference type="PANTHER" id="PTHR12526">
    <property type="entry name" value="GLYCOSYLTRANSFERASE"/>
    <property type="match status" value="1"/>
</dbReference>
<dbReference type="EMBL" id="JBEPNW010000002">
    <property type="protein sequence ID" value="MET3864867.1"/>
    <property type="molecule type" value="Genomic_DNA"/>
</dbReference>